<dbReference type="InterPro" id="IPR017972">
    <property type="entry name" value="Cyt_P450_CS"/>
</dbReference>
<comment type="caution">
    <text evidence="9">The sequence shown here is derived from an EMBL/GenBank/DDBJ whole genome shotgun (WGS) entry which is preliminary data.</text>
</comment>
<evidence type="ECO:0000313" key="10">
    <source>
        <dbReference type="Proteomes" id="UP000708208"/>
    </source>
</evidence>
<protein>
    <submittedName>
        <fullName evidence="9">Uncharacterized protein</fullName>
    </submittedName>
</protein>
<proteinExistence type="inferred from homology"/>
<dbReference type="OrthoDB" id="6745223at2759"/>
<evidence type="ECO:0000256" key="3">
    <source>
        <dbReference type="ARBA" id="ARBA00022617"/>
    </source>
</evidence>
<dbReference type="PROSITE" id="PS00086">
    <property type="entry name" value="CYTOCHROME_P450"/>
    <property type="match status" value="1"/>
</dbReference>
<reference evidence="9" key="1">
    <citation type="submission" date="2021-06" db="EMBL/GenBank/DDBJ databases">
        <authorList>
            <person name="Hodson N. C."/>
            <person name="Mongue J. A."/>
            <person name="Jaron S. K."/>
        </authorList>
    </citation>
    <scope>NUCLEOTIDE SEQUENCE</scope>
</reference>
<evidence type="ECO:0000256" key="1">
    <source>
        <dbReference type="ARBA" id="ARBA00001971"/>
    </source>
</evidence>
<evidence type="ECO:0000313" key="9">
    <source>
        <dbReference type="EMBL" id="CAG7667369.1"/>
    </source>
</evidence>
<dbReference type="Pfam" id="PF00067">
    <property type="entry name" value="p450"/>
    <property type="match status" value="1"/>
</dbReference>
<evidence type="ECO:0000256" key="2">
    <source>
        <dbReference type="ARBA" id="ARBA00010617"/>
    </source>
</evidence>
<dbReference type="PANTHER" id="PTHR24279:SF120">
    <property type="entry name" value="CYTOCHROME P450"/>
    <property type="match status" value="1"/>
</dbReference>
<accession>A0A8J2J4H3</accession>
<dbReference type="GO" id="GO:0005506">
    <property type="term" value="F:iron ion binding"/>
    <property type="evidence" value="ECO:0007669"/>
    <property type="project" value="InterPro"/>
</dbReference>
<dbReference type="InterPro" id="IPR001128">
    <property type="entry name" value="Cyt_P450"/>
</dbReference>
<dbReference type="InterPro" id="IPR050479">
    <property type="entry name" value="CYP11_CYP27_families"/>
</dbReference>
<evidence type="ECO:0000256" key="4">
    <source>
        <dbReference type="ARBA" id="ARBA00022723"/>
    </source>
</evidence>
<keyword evidence="10" id="KW-1185">Reference proteome</keyword>
<dbReference type="AlphaFoldDB" id="A0A8J2J4H3"/>
<feature type="non-terminal residue" evidence="9">
    <location>
        <position position="259"/>
    </location>
</feature>
<dbReference type="GO" id="GO:0004497">
    <property type="term" value="F:monooxygenase activity"/>
    <property type="evidence" value="ECO:0007669"/>
    <property type="project" value="UniProtKB-KW"/>
</dbReference>
<comment type="similarity">
    <text evidence="2 8">Belongs to the cytochrome P450 family.</text>
</comment>
<dbReference type="GO" id="GO:0016705">
    <property type="term" value="F:oxidoreductase activity, acting on paired donors, with incorporation or reduction of molecular oxygen"/>
    <property type="evidence" value="ECO:0007669"/>
    <property type="project" value="InterPro"/>
</dbReference>
<keyword evidence="4 8" id="KW-0479">Metal-binding</keyword>
<keyword evidence="5 8" id="KW-0560">Oxidoreductase</keyword>
<dbReference type="EMBL" id="CAJVCH010009635">
    <property type="protein sequence ID" value="CAG7667369.1"/>
    <property type="molecule type" value="Genomic_DNA"/>
</dbReference>
<keyword evidence="3 8" id="KW-0349">Heme</keyword>
<dbReference type="Proteomes" id="UP000708208">
    <property type="component" value="Unassembled WGS sequence"/>
</dbReference>
<dbReference type="GO" id="GO:0020037">
    <property type="term" value="F:heme binding"/>
    <property type="evidence" value="ECO:0007669"/>
    <property type="project" value="InterPro"/>
</dbReference>
<sequence>SVNALVCVSLGVVLVKRVSREIVEARLKSREMTPSKPCLLTTWMEDLNRTNDIRDIVTMSADMILAGIDTTAFTSSFILYHLAQNDHQQQLLFDELKTLLPTWDTPMTSEILAKAGFLKRVVKESLRLNPISIGVGRQLTQDGIIGGHHIPQGTVIVTQNQVTCRLEEYFEKPNEFLPERWDPKNRGKRPHPYTMIPFGHGPRACIGRRLAEQNIYIVVAKLLRRFHVKWQGSRKLDSLSQTINKPDSPLKFVFTPRIE</sequence>
<keyword evidence="7 8" id="KW-0503">Monooxygenase</keyword>
<organism evidence="9 10">
    <name type="scientific">Allacma fusca</name>
    <dbReference type="NCBI Taxonomy" id="39272"/>
    <lineage>
        <taxon>Eukaryota</taxon>
        <taxon>Metazoa</taxon>
        <taxon>Ecdysozoa</taxon>
        <taxon>Arthropoda</taxon>
        <taxon>Hexapoda</taxon>
        <taxon>Collembola</taxon>
        <taxon>Symphypleona</taxon>
        <taxon>Sminthuridae</taxon>
        <taxon>Allacma</taxon>
    </lineage>
</organism>
<evidence type="ECO:0000256" key="5">
    <source>
        <dbReference type="ARBA" id="ARBA00023002"/>
    </source>
</evidence>
<dbReference type="PANTHER" id="PTHR24279">
    <property type="entry name" value="CYTOCHROME P450"/>
    <property type="match status" value="1"/>
</dbReference>
<comment type="cofactor">
    <cofactor evidence="1">
        <name>heme</name>
        <dbReference type="ChEBI" id="CHEBI:30413"/>
    </cofactor>
</comment>
<gene>
    <name evidence="9" type="ORF">AFUS01_LOCUS1722</name>
</gene>
<evidence type="ECO:0000256" key="8">
    <source>
        <dbReference type="RuleBase" id="RU000461"/>
    </source>
</evidence>
<keyword evidence="6 8" id="KW-0408">Iron</keyword>
<evidence type="ECO:0000256" key="7">
    <source>
        <dbReference type="ARBA" id="ARBA00023033"/>
    </source>
</evidence>
<evidence type="ECO:0000256" key="6">
    <source>
        <dbReference type="ARBA" id="ARBA00023004"/>
    </source>
</evidence>
<name>A0A8J2J4H3_9HEXA</name>